<comment type="similarity">
    <text evidence="1">Belongs to the peptidase U62 family.</text>
</comment>
<dbReference type="PANTHER" id="PTHR30624:SF4">
    <property type="entry name" value="METALLOPROTEASE TLDD"/>
    <property type="match status" value="1"/>
</dbReference>
<accession>A0A7W8Z9U1</accession>
<dbReference type="InterPro" id="IPR051463">
    <property type="entry name" value="Peptidase_U62_metallo"/>
</dbReference>
<dbReference type="PANTHER" id="PTHR30624">
    <property type="entry name" value="UNCHARACTERIZED PROTEIN TLDD AND PMBA"/>
    <property type="match status" value="1"/>
</dbReference>
<organism evidence="4 5">
    <name type="scientific">Sphaerisporangium krabiense</name>
    <dbReference type="NCBI Taxonomy" id="763782"/>
    <lineage>
        <taxon>Bacteria</taxon>
        <taxon>Bacillati</taxon>
        <taxon>Actinomycetota</taxon>
        <taxon>Actinomycetes</taxon>
        <taxon>Streptosporangiales</taxon>
        <taxon>Streptosporangiaceae</taxon>
        <taxon>Sphaerisporangium</taxon>
    </lineage>
</organism>
<dbReference type="InterPro" id="IPR036059">
    <property type="entry name" value="TldD/PmbA_sf"/>
</dbReference>
<dbReference type="Pfam" id="PF19289">
    <property type="entry name" value="PmbA_TldD_3rd"/>
    <property type="match status" value="1"/>
</dbReference>
<dbReference type="AlphaFoldDB" id="A0A7W8Z9U1"/>
<feature type="compositionally biased region" description="Basic and acidic residues" evidence="2">
    <location>
        <begin position="128"/>
        <end position="137"/>
    </location>
</feature>
<comment type="caution">
    <text evidence="4">The sequence shown here is derived from an EMBL/GenBank/DDBJ whole genome shotgun (WGS) entry which is preliminary data.</text>
</comment>
<gene>
    <name evidence="4" type="ORF">BJ981_005911</name>
</gene>
<dbReference type="EMBL" id="JACHBR010000002">
    <property type="protein sequence ID" value="MBB5630147.1"/>
    <property type="molecule type" value="Genomic_DNA"/>
</dbReference>
<dbReference type="GO" id="GO:0008237">
    <property type="term" value="F:metallopeptidase activity"/>
    <property type="evidence" value="ECO:0007669"/>
    <property type="project" value="InterPro"/>
</dbReference>
<feature type="region of interest" description="Disordered" evidence="2">
    <location>
        <begin position="73"/>
        <end position="148"/>
    </location>
</feature>
<proteinExistence type="inferred from homology"/>
<evidence type="ECO:0000256" key="1">
    <source>
        <dbReference type="ARBA" id="ARBA00005836"/>
    </source>
</evidence>
<evidence type="ECO:0000313" key="4">
    <source>
        <dbReference type="EMBL" id="MBB5630147.1"/>
    </source>
</evidence>
<evidence type="ECO:0000259" key="3">
    <source>
        <dbReference type="Pfam" id="PF19289"/>
    </source>
</evidence>
<dbReference type="InterPro" id="IPR045569">
    <property type="entry name" value="Metalloprtase-TldD/E_C"/>
</dbReference>
<protein>
    <submittedName>
        <fullName evidence="4">TldD protein</fullName>
    </submittedName>
</protein>
<keyword evidence="5" id="KW-1185">Reference proteome</keyword>
<dbReference type="GO" id="GO:0006508">
    <property type="term" value="P:proteolysis"/>
    <property type="evidence" value="ECO:0007669"/>
    <property type="project" value="InterPro"/>
</dbReference>
<sequence length="528" mass="55091">MIDPEAALRTAAAAAGPGRRAEVFAESWVLSRAVADRFGLRLAQRRREGTGLSLTTADGVHHRHLPYLDPSRLPALLADDPTSARPTGRHGGPAATAPYDLRPCDPGGTPPYNLRPGDPGRTPPYDLRPGDPADDRSSTTPLGGSPAVPASHGFAAVAEAGLATAEELSRMVALAADEVEAAFPGVVTARVTGEFVERATLVAREDGLLRHGTHRHLELRIHATARRDGVIARTLRVAGAEIRPAPPIAEGHRGQPVGGPLGGAPGDDVVRALARAAAEASVRDLDAVEPPLGEMPVVLAPGGPGALLHEVCGHGLEADVALLPGAAYGGLLGDLLSPAGLTLIDAPRAPLGAGLYDFDDEGEPAEEVALLEDGVLRSYLRDRRASAAAGLRPHGHGRRLSYAYPALPRMSCTYVAPGRSSPEEIIAATPYGLYVESIVSGETDMSSGRFSVRVTAGRLIENGKLTAPIREATLSGTGPGVLRDIDMIGDDLRFMPYGYQCNKLGQFPVTVSVGQPTLRVARMTVSGP</sequence>
<feature type="domain" description="Metalloprotease TldD/E C-terminal" evidence="3">
    <location>
        <begin position="293"/>
        <end position="527"/>
    </location>
</feature>
<dbReference type="SUPFAM" id="SSF111283">
    <property type="entry name" value="Putative modulator of DNA gyrase, PmbA/TldD"/>
    <property type="match status" value="1"/>
</dbReference>
<name>A0A7W8Z9U1_9ACTN</name>
<evidence type="ECO:0000313" key="5">
    <source>
        <dbReference type="Proteomes" id="UP000588112"/>
    </source>
</evidence>
<evidence type="ECO:0000256" key="2">
    <source>
        <dbReference type="SAM" id="MobiDB-lite"/>
    </source>
</evidence>
<dbReference type="Proteomes" id="UP000588112">
    <property type="component" value="Unassembled WGS sequence"/>
</dbReference>
<dbReference type="GO" id="GO:0005829">
    <property type="term" value="C:cytosol"/>
    <property type="evidence" value="ECO:0007669"/>
    <property type="project" value="TreeGrafter"/>
</dbReference>
<reference evidence="4 5" key="1">
    <citation type="submission" date="2020-08" db="EMBL/GenBank/DDBJ databases">
        <title>Sequencing the genomes of 1000 actinobacteria strains.</title>
        <authorList>
            <person name="Klenk H.-P."/>
        </authorList>
    </citation>
    <scope>NUCLEOTIDE SEQUENCE [LARGE SCALE GENOMIC DNA]</scope>
    <source>
        <strain evidence="4 5">DSM 45790</strain>
    </source>
</reference>
<dbReference type="RefSeq" id="WP_184616651.1">
    <property type="nucleotide sequence ID" value="NZ_BOOS01000044.1"/>
</dbReference>